<evidence type="ECO:0008006" key="4">
    <source>
        <dbReference type="Google" id="ProtNLM"/>
    </source>
</evidence>
<evidence type="ECO:0000256" key="1">
    <source>
        <dbReference type="SAM" id="SignalP"/>
    </source>
</evidence>
<dbReference type="EMBL" id="PDOD01000006">
    <property type="protein sequence ID" value="PYZ91716.1"/>
    <property type="molecule type" value="Genomic_DNA"/>
</dbReference>
<accession>A0A323T9B6</accession>
<gene>
    <name evidence="2" type="ORF">CR194_19020</name>
</gene>
<organism evidence="2 3">
    <name type="scientific">Salipaludibacillus keqinensis</name>
    <dbReference type="NCBI Taxonomy" id="2045207"/>
    <lineage>
        <taxon>Bacteria</taxon>
        <taxon>Bacillati</taxon>
        <taxon>Bacillota</taxon>
        <taxon>Bacilli</taxon>
        <taxon>Bacillales</taxon>
        <taxon>Bacillaceae</taxon>
    </lineage>
</organism>
<comment type="caution">
    <text evidence="2">The sequence shown here is derived from an EMBL/GenBank/DDBJ whole genome shotgun (WGS) entry which is preliminary data.</text>
</comment>
<keyword evidence="3" id="KW-1185">Reference proteome</keyword>
<feature type="signal peptide" evidence="1">
    <location>
        <begin position="1"/>
        <end position="24"/>
    </location>
</feature>
<dbReference type="Proteomes" id="UP000248214">
    <property type="component" value="Unassembled WGS sequence"/>
</dbReference>
<reference evidence="2 3" key="1">
    <citation type="submission" date="2017-10" db="EMBL/GenBank/DDBJ databases">
        <title>Bacillus sp. nov., a halophilic bacterium isolated from a Keqin Lake.</title>
        <authorList>
            <person name="Wang H."/>
        </authorList>
    </citation>
    <scope>NUCLEOTIDE SEQUENCE [LARGE SCALE GENOMIC DNA]</scope>
    <source>
        <strain evidence="2 3">KQ-12</strain>
    </source>
</reference>
<dbReference type="RefSeq" id="WP_110612032.1">
    <property type="nucleotide sequence ID" value="NZ_PDOD01000006.1"/>
</dbReference>
<dbReference type="AlphaFoldDB" id="A0A323T9B6"/>
<dbReference type="OrthoDB" id="2166958at2"/>
<sequence length="80" mass="8707">MKKITTAVLAATLLIFGAGSLVSAHDHVEEATGKMNVGQMKQNHEDMSIHEFKKMYQGHHGTLGAAPSKNFKHHHGGMDN</sequence>
<evidence type="ECO:0000313" key="2">
    <source>
        <dbReference type="EMBL" id="PYZ91716.1"/>
    </source>
</evidence>
<keyword evidence="1" id="KW-0732">Signal</keyword>
<evidence type="ECO:0000313" key="3">
    <source>
        <dbReference type="Proteomes" id="UP000248214"/>
    </source>
</evidence>
<feature type="chain" id="PRO_5016338418" description="DUF2680 domain-containing protein" evidence="1">
    <location>
        <begin position="25"/>
        <end position="80"/>
    </location>
</feature>
<proteinExistence type="predicted"/>
<protein>
    <recommendedName>
        <fullName evidence="4">DUF2680 domain-containing protein</fullName>
    </recommendedName>
</protein>
<name>A0A323T9B6_9BACI</name>